<dbReference type="Gene3D" id="3.40.309.10">
    <property type="entry name" value="Aldehyde Dehydrogenase, Chain A, domain 2"/>
    <property type="match status" value="1"/>
</dbReference>
<evidence type="ECO:0000313" key="6">
    <source>
        <dbReference type="EMBL" id="MBY3063691.1"/>
    </source>
</evidence>
<organism evidence="6 7">
    <name type="scientific">Rhizobium laguerreae</name>
    <dbReference type="NCBI Taxonomy" id="1076926"/>
    <lineage>
        <taxon>Bacteria</taxon>
        <taxon>Pseudomonadati</taxon>
        <taxon>Pseudomonadota</taxon>
        <taxon>Alphaproteobacteria</taxon>
        <taxon>Hyphomicrobiales</taxon>
        <taxon>Rhizobiaceae</taxon>
        <taxon>Rhizobium/Agrobacterium group</taxon>
        <taxon>Rhizobium</taxon>
    </lineage>
</organism>
<dbReference type="InterPro" id="IPR016163">
    <property type="entry name" value="Ald_DH_C"/>
</dbReference>
<dbReference type="AlphaFoldDB" id="A0AB35FAC2"/>
<proteinExistence type="inferred from homology"/>
<dbReference type="InterPro" id="IPR016162">
    <property type="entry name" value="Ald_DH_N"/>
</dbReference>
<dbReference type="Proteomes" id="UP000758022">
    <property type="component" value="Unassembled WGS sequence"/>
</dbReference>
<reference evidence="6" key="1">
    <citation type="submission" date="2020-04" db="EMBL/GenBank/DDBJ databases">
        <title>Global-level population genomics supports evidence of horizontal gene transfer on evolution of Rhizobia in Lentils.</title>
        <authorList>
            <person name="Gai Y."/>
            <person name="Cook D."/>
            <person name="Riely B."/>
        </authorList>
    </citation>
    <scope>NUCLEOTIDE SEQUENCE</scope>
    <source>
        <strain evidence="6">TLR9</strain>
    </source>
</reference>
<evidence type="ECO:0000256" key="4">
    <source>
        <dbReference type="RuleBase" id="RU003345"/>
    </source>
</evidence>
<evidence type="ECO:0000256" key="1">
    <source>
        <dbReference type="ARBA" id="ARBA00009986"/>
    </source>
</evidence>
<keyword evidence="2 4" id="KW-0560">Oxidoreductase</keyword>
<comment type="similarity">
    <text evidence="1 4">Belongs to the aldehyde dehydrogenase family.</text>
</comment>
<evidence type="ECO:0000256" key="2">
    <source>
        <dbReference type="ARBA" id="ARBA00023002"/>
    </source>
</evidence>
<sequence length="461" mass="50128">MAMIQCISPVDGSVYAERAALSLDAAKDVVARARKAQKAWAKRPLEERVQLVLKGAARLNEMSDVVVPELAWQMGRPVKYGGEYKGFNERSNYVASIAADALAPVVVEESDRFERRIEREAHGVVFVVAPWNYPYMTAINTIAPALMAGNTVVLKHASQTLLVGERLVQAFTEAGVPEDVFQNVFLDHETTSALIAAGSFNFVNFTGSVEGGRSMERAAAGTFTGLGLELGGKDPGYVMEDADLEAAVDTLMDGATYNSGQCCCGIERIYVHESLYDAFVKKSVAWVSNYKLGNPLDPETSLGPMAHKRFAKVVREQIADAISKGAKALVDPKLFPQDDGGAYLAPQILVDVDHSMAFMREETFGPAVGIMKVKSDEEALALMNDSQYGLTASLWTRDAERAGRLGREIETGTVFMNRADYLDPALCWTGVKETGRGGSLSIIGFHNLTRPKSFHLKKVTA</sequence>
<dbReference type="Pfam" id="PF00171">
    <property type="entry name" value="Aldedh"/>
    <property type="match status" value="1"/>
</dbReference>
<dbReference type="RefSeq" id="WP_168257089.1">
    <property type="nucleotide sequence ID" value="NZ_JAAXQO010000002.1"/>
</dbReference>
<dbReference type="CDD" id="cd07102">
    <property type="entry name" value="ALDH_EDX86601"/>
    <property type="match status" value="1"/>
</dbReference>
<dbReference type="PROSITE" id="PS00687">
    <property type="entry name" value="ALDEHYDE_DEHYDR_GLU"/>
    <property type="match status" value="1"/>
</dbReference>
<evidence type="ECO:0000256" key="3">
    <source>
        <dbReference type="PROSITE-ProRule" id="PRU10007"/>
    </source>
</evidence>
<feature type="active site" evidence="3">
    <location>
        <position position="229"/>
    </location>
</feature>
<feature type="domain" description="Aldehyde dehydrogenase" evidence="5">
    <location>
        <begin position="4"/>
        <end position="453"/>
    </location>
</feature>
<dbReference type="InterPro" id="IPR016161">
    <property type="entry name" value="Ald_DH/histidinol_DH"/>
</dbReference>
<name>A0AB35FAC2_9HYPH</name>
<comment type="caution">
    <text evidence="6">The sequence shown here is derived from an EMBL/GenBank/DDBJ whole genome shotgun (WGS) entry which is preliminary data.</text>
</comment>
<dbReference type="EMBL" id="JAAXQQ010000003">
    <property type="protein sequence ID" value="MBY3063691.1"/>
    <property type="molecule type" value="Genomic_DNA"/>
</dbReference>
<dbReference type="PANTHER" id="PTHR11699">
    <property type="entry name" value="ALDEHYDE DEHYDROGENASE-RELATED"/>
    <property type="match status" value="1"/>
</dbReference>
<dbReference type="Gene3D" id="3.40.605.10">
    <property type="entry name" value="Aldehyde Dehydrogenase, Chain A, domain 1"/>
    <property type="match status" value="1"/>
</dbReference>
<dbReference type="InterPro" id="IPR029510">
    <property type="entry name" value="Ald_DH_CS_GLU"/>
</dbReference>
<dbReference type="InterPro" id="IPR015590">
    <property type="entry name" value="Aldehyde_DH_dom"/>
</dbReference>
<dbReference type="FunFam" id="3.40.309.10:FF:000009">
    <property type="entry name" value="Aldehyde dehydrogenase A"/>
    <property type="match status" value="1"/>
</dbReference>
<protein>
    <submittedName>
        <fullName evidence="6">Aldehyde dehydrogenase family protein</fullName>
    </submittedName>
</protein>
<dbReference type="GeneID" id="67482666"/>
<evidence type="ECO:0000259" key="5">
    <source>
        <dbReference type="Pfam" id="PF00171"/>
    </source>
</evidence>
<evidence type="ECO:0000313" key="7">
    <source>
        <dbReference type="Proteomes" id="UP000758022"/>
    </source>
</evidence>
<accession>A0AB35FAC2</accession>
<dbReference type="GO" id="GO:0016620">
    <property type="term" value="F:oxidoreductase activity, acting on the aldehyde or oxo group of donors, NAD or NADP as acceptor"/>
    <property type="evidence" value="ECO:0007669"/>
    <property type="project" value="InterPro"/>
</dbReference>
<gene>
    <name evidence="6" type="ORF">HFO74_09600</name>
</gene>
<dbReference type="SUPFAM" id="SSF53720">
    <property type="entry name" value="ALDH-like"/>
    <property type="match status" value="1"/>
</dbReference>